<dbReference type="Proteomes" id="UP000295357">
    <property type="component" value="Unassembled WGS sequence"/>
</dbReference>
<comment type="caution">
    <text evidence="1">The sequence shown here is derived from an EMBL/GenBank/DDBJ whole genome shotgun (WGS) entry which is preliminary data.</text>
</comment>
<dbReference type="AlphaFoldDB" id="A0A4R6N9G9"/>
<evidence type="ECO:0000313" key="2">
    <source>
        <dbReference type="Proteomes" id="UP000295357"/>
    </source>
</evidence>
<dbReference type="NCBIfam" id="NF038262">
    <property type="entry name" value="SiaB_fam_kinase"/>
    <property type="match status" value="1"/>
</dbReference>
<dbReference type="InterPro" id="IPR046239">
    <property type="entry name" value="DUF6272"/>
</dbReference>
<keyword evidence="2" id="KW-1185">Reference proteome</keyword>
<accession>A0A4R6N9G9</accession>
<sequence>MSAASAAAPIVQEYGSFFEMARKHRVIFYYVGYFSQNIIAAMAEAVRLQLEVSGVDAPTRRKLFSSFVEMSQNIVHYSADALTPGDQMERELRHGSVCITEHEGRYLLLCANPVESGVAEGLRDKLQRLCSMTLEEIKKAYRESLRAETPEGSKGAGMGLLTMARDASEPLEFSLQPLQDQPGTAVFQLKATV</sequence>
<dbReference type="Pfam" id="PF19788">
    <property type="entry name" value="DUF6272"/>
    <property type="match status" value="1"/>
</dbReference>
<organism evidence="1 2">
    <name type="scientific">Roseateles asaccharophilus</name>
    <dbReference type="NCBI Taxonomy" id="582607"/>
    <lineage>
        <taxon>Bacteria</taxon>
        <taxon>Pseudomonadati</taxon>
        <taxon>Pseudomonadota</taxon>
        <taxon>Betaproteobacteria</taxon>
        <taxon>Burkholderiales</taxon>
        <taxon>Sphaerotilaceae</taxon>
        <taxon>Roseateles</taxon>
    </lineage>
</organism>
<dbReference type="OrthoDB" id="5365713at2"/>
<gene>
    <name evidence="1" type="ORF">DFR39_102436</name>
</gene>
<name>A0A4R6N9G9_9BURK</name>
<protein>
    <submittedName>
        <fullName evidence="1">Uncharacterized protein</fullName>
    </submittedName>
</protein>
<evidence type="ECO:0000313" key="1">
    <source>
        <dbReference type="EMBL" id="TDP12048.1"/>
    </source>
</evidence>
<dbReference type="RefSeq" id="WP_133602799.1">
    <property type="nucleotide sequence ID" value="NZ_JAUFPJ010000002.1"/>
</dbReference>
<dbReference type="EMBL" id="SNXE01000002">
    <property type="protein sequence ID" value="TDP12048.1"/>
    <property type="molecule type" value="Genomic_DNA"/>
</dbReference>
<reference evidence="1 2" key="1">
    <citation type="submission" date="2019-03" db="EMBL/GenBank/DDBJ databases">
        <title>Genomic Encyclopedia of Type Strains, Phase IV (KMG-IV): sequencing the most valuable type-strain genomes for metagenomic binning, comparative biology and taxonomic classification.</title>
        <authorList>
            <person name="Goeker M."/>
        </authorList>
    </citation>
    <scope>NUCLEOTIDE SEQUENCE [LARGE SCALE GENOMIC DNA]</scope>
    <source>
        <strain evidence="1 2">DSM 25082</strain>
    </source>
</reference>
<proteinExistence type="predicted"/>